<dbReference type="Proteomes" id="UP000272464">
    <property type="component" value="Unassembled WGS sequence"/>
</dbReference>
<dbReference type="InterPro" id="IPR002347">
    <property type="entry name" value="SDR_fam"/>
</dbReference>
<dbReference type="PRINTS" id="PR00081">
    <property type="entry name" value="GDHRDH"/>
</dbReference>
<dbReference type="PANTHER" id="PTHR48107">
    <property type="entry name" value="NADPH-DEPENDENT ALDEHYDE REDUCTASE-LIKE PROTEIN, CHLOROPLASTIC-RELATED"/>
    <property type="match status" value="1"/>
</dbReference>
<evidence type="ECO:0000313" key="5">
    <source>
        <dbReference type="Proteomes" id="UP000272464"/>
    </source>
</evidence>
<reference evidence="4 5" key="1">
    <citation type="submission" date="2018-12" db="EMBL/GenBank/DDBJ databases">
        <authorList>
            <person name="Sun L."/>
            <person name="Chen Z."/>
        </authorList>
    </citation>
    <scope>NUCLEOTIDE SEQUENCE [LARGE SCALE GENOMIC DNA]</scope>
    <source>
        <strain evidence="4 5">3-5-3</strain>
    </source>
</reference>
<dbReference type="FunFam" id="3.40.50.720:FF:000097">
    <property type="entry name" value="SDR family oxidoreductase"/>
    <property type="match status" value="1"/>
</dbReference>
<organism evidence="4 5">
    <name type="scientific">Paenibacillus zeisoli</name>
    <dbReference type="NCBI Taxonomy" id="2496267"/>
    <lineage>
        <taxon>Bacteria</taxon>
        <taxon>Bacillati</taxon>
        <taxon>Bacillota</taxon>
        <taxon>Bacilli</taxon>
        <taxon>Bacillales</taxon>
        <taxon>Paenibacillaceae</taxon>
        <taxon>Paenibacillus</taxon>
    </lineage>
</organism>
<dbReference type="GO" id="GO:0016614">
    <property type="term" value="F:oxidoreductase activity, acting on CH-OH group of donors"/>
    <property type="evidence" value="ECO:0007669"/>
    <property type="project" value="UniProtKB-ARBA"/>
</dbReference>
<dbReference type="PROSITE" id="PS00061">
    <property type="entry name" value="ADH_SHORT"/>
    <property type="match status" value="1"/>
</dbReference>
<dbReference type="NCBIfam" id="NF004782">
    <property type="entry name" value="PRK06128.1"/>
    <property type="match status" value="1"/>
</dbReference>
<dbReference type="PANTHER" id="PTHR48107:SF16">
    <property type="entry name" value="NADPH-DEPENDENT ALDEHYDE REDUCTASE 1, CHLOROPLASTIC"/>
    <property type="match status" value="1"/>
</dbReference>
<dbReference type="RefSeq" id="WP_127198255.1">
    <property type="nucleotide sequence ID" value="NZ_RZNX01000001.1"/>
</dbReference>
<dbReference type="AlphaFoldDB" id="A0A3S1DDN8"/>
<dbReference type="SUPFAM" id="SSF51735">
    <property type="entry name" value="NAD(P)-binding Rossmann-fold domains"/>
    <property type="match status" value="1"/>
</dbReference>
<feature type="region of interest" description="Disordered" evidence="3">
    <location>
        <begin position="1"/>
        <end position="50"/>
    </location>
</feature>
<dbReference type="InterPro" id="IPR020904">
    <property type="entry name" value="Sc_DH/Rdtase_CS"/>
</dbReference>
<dbReference type="Pfam" id="PF13561">
    <property type="entry name" value="adh_short_C2"/>
    <property type="match status" value="1"/>
</dbReference>
<dbReference type="CDD" id="cd05355">
    <property type="entry name" value="SDR_c1"/>
    <property type="match status" value="1"/>
</dbReference>
<evidence type="ECO:0000256" key="2">
    <source>
        <dbReference type="ARBA" id="ARBA00023002"/>
    </source>
</evidence>
<keyword evidence="5" id="KW-1185">Reference proteome</keyword>
<evidence type="ECO:0000313" key="4">
    <source>
        <dbReference type="EMBL" id="RUT36567.1"/>
    </source>
</evidence>
<comment type="caution">
    <text evidence="4">The sequence shown here is derived from an EMBL/GenBank/DDBJ whole genome shotgun (WGS) entry which is preliminary data.</text>
</comment>
<accession>A0A3S1DDN8</accession>
<dbReference type="PRINTS" id="PR00080">
    <property type="entry name" value="SDRFAMILY"/>
</dbReference>
<sequence length="300" mass="31862">MPDQDQYSVQDPAAQYPKATAEWKQTQPEPGLQEKMTPQPDAGETSYRGTGRLTGRKAVVTGADSGIGRAAAIAFAREGADVVLSYLPEEEADAKEVVKLIEEAGRKAVAIPGDLKDEQYCEQLIAEAVEKLGGIDILANIAGKQQFVEDIADLTTEQFDATFKTNVYSLFWLCKAAIKHMKPGSTIINTSSIQAYKPSPILLDYATTKSAINTFSKALAQQVASKGIRVNVVAPGPVWTPLQVAGGQPTAKLAEFGSNTPLGRAGQPAEMAPAFVFLASQESSYITGETLNANGGTPTP</sequence>
<dbReference type="EMBL" id="RZNX01000001">
    <property type="protein sequence ID" value="RUT36567.1"/>
    <property type="molecule type" value="Genomic_DNA"/>
</dbReference>
<dbReference type="OrthoDB" id="9803333at2"/>
<keyword evidence="2" id="KW-0560">Oxidoreductase</keyword>
<gene>
    <name evidence="4" type="ORF">EJP77_01575</name>
</gene>
<proteinExistence type="inferred from homology"/>
<protein>
    <submittedName>
        <fullName evidence="4">SDR family oxidoreductase</fullName>
    </submittedName>
</protein>
<dbReference type="Gene3D" id="3.40.50.720">
    <property type="entry name" value="NAD(P)-binding Rossmann-like Domain"/>
    <property type="match status" value="1"/>
</dbReference>
<dbReference type="InterPro" id="IPR036291">
    <property type="entry name" value="NAD(P)-bd_dom_sf"/>
</dbReference>
<evidence type="ECO:0000256" key="3">
    <source>
        <dbReference type="SAM" id="MobiDB-lite"/>
    </source>
</evidence>
<evidence type="ECO:0000256" key="1">
    <source>
        <dbReference type="ARBA" id="ARBA00006484"/>
    </source>
</evidence>
<comment type="similarity">
    <text evidence="1">Belongs to the short-chain dehydrogenases/reductases (SDR) family.</text>
</comment>
<name>A0A3S1DDN8_9BACL</name>